<dbReference type="EMBL" id="JBANRG010000068">
    <property type="protein sequence ID" value="KAK7440408.1"/>
    <property type="molecule type" value="Genomic_DNA"/>
</dbReference>
<dbReference type="Proteomes" id="UP001498398">
    <property type="component" value="Unassembled WGS sequence"/>
</dbReference>
<evidence type="ECO:0008006" key="3">
    <source>
        <dbReference type="Google" id="ProtNLM"/>
    </source>
</evidence>
<accession>A0ABR1IW42</accession>
<organism evidence="1 2">
    <name type="scientific">Marasmiellus scandens</name>
    <dbReference type="NCBI Taxonomy" id="2682957"/>
    <lineage>
        <taxon>Eukaryota</taxon>
        <taxon>Fungi</taxon>
        <taxon>Dikarya</taxon>
        <taxon>Basidiomycota</taxon>
        <taxon>Agaricomycotina</taxon>
        <taxon>Agaricomycetes</taxon>
        <taxon>Agaricomycetidae</taxon>
        <taxon>Agaricales</taxon>
        <taxon>Marasmiineae</taxon>
        <taxon>Omphalotaceae</taxon>
        <taxon>Marasmiellus</taxon>
    </lineage>
</organism>
<evidence type="ECO:0000313" key="2">
    <source>
        <dbReference type="Proteomes" id="UP001498398"/>
    </source>
</evidence>
<protein>
    <recommendedName>
        <fullName evidence="3">F-box domain-containing protein</fullName>
    </recommendedName>
</protein>
<proteinExistence type="predicted"/>
<sequence length="495" mass="57593">MTFQPNILSDFPEALYPELLNSNDALTEHQVQGLSMLINVAEESISRLGLAASFLELNPRTLRAERIRREEFLDEQRRFMSTIPMRRVPNEIWEMIFLEYAKLMFSEETKPDDDHHDDHKCYSRRLLARQKMKDQKEAPLLHAPTVLVKVCSRWRALVLPMTNLWSLMRFDLPLNPRRVQTWLDRTGDRPLSLRIAFKKHAEQSPSNLCEDASFDLLFLESHRWEELDIDLGEFEERQAYRFLDHINDHVPSLQHLRMRKRISLPSIFFGIPQMQNYHFPRLTELTFRYRNIDDMMFLPSYRNLTFFRGTFWEVPSVSRVFGMIFGSMPQLLVLELSVKNSVQHNPSVNLQPVVHTNLTSFKLEWTAKRYVDPPCGARRYLDSALENVTFPSLTNVSLISGPGSGDPRSFSSFFARHSALETVHISLPNYEVRLDRSPHSPGSLKRLFSNTINVPHQFDTSPVTVQREISLPQGAEWGAVMEEVGEFHSQQSSSF</sequence>
<name>A0ABR1IW42_9AGAR</name>
<keyword evidence="2" id="KW-1185">Reference proteome</keyword>
<gene>
    <name evidence="1" type="ORF">VKT23_017046</name>
</gene>
<reference evidence="1 2" key="1">
    <citation type="submission" date="2024-01" db="EMBL/GenBank/DDBJ databases">
        <title>A draft genome for the cacao thread blight pathogen Marasmiellus scandens.</title>
        <authorList>
            <person name="Baruah I.K."/>
            <person name="Leung J."/>
            <person name="Bukari Y."/>
            <person name="Amoako-Attah I."/>
            <person name="Meinhardt L.W."/>
            <person name="Bailey B.A."/>
            <person name="Cohen S.P."/>
        </authorList>
    </citation>
    <scope>NUCLEOTIDE SEQUENCE [LARGE SCALE GENOMIC DNA]</scope>
    <source>
        <strain evidence="1 2">GH-19</strain>
    </source>
</reference>
<dbReference type="SUPFAM" id="SSF52047">
    <property type="entry name" value="RNI-like"/>
    <property type="match status" value="1"/>
</dbReference>
<evidence type="ECO:0000313" key="1">
    <source>
        <dbReference type="EMBL" id="KAK7440408.1"/>
    </source>
</evidence>
<comment type="caution">
    <text evidence="1">The sequence shown here is derived from an EMBL/GenBank/DDBJ whole genome shotgun (WGS) entry which is preliminary data.</text>
</comment>